<evidence type="ECO:0000256" key="5">
    <source>
        <dbReference type="ARBA" id="ARBA00023163"/>
    </source>
</evidence>
<dbReference type="InterPro" id="IPR044676">
    <property type="entry name" value="EOBI/EOBII-like_plant"/>
</dbReference>
<accession>A0A1S2XYZ7</accession>
<name>A0A1S2XYZ7_CICAR</name>
<feature type="region of interest" description="Disordered" evidence="7">
    <location>
        <begin position="197"/>
        <end position="222"/>
    </location>
</feature>
<organism evidence="10 11">
    <name type="scientific">Cicer arietinum</name>
    <name type="common">Chickpea</name>
    <name type="synonym">Garbanzo</name>
    <dbReference type="NCBI Taxonomy" id="3827"/>
    <lineage>
        <taxon>Eukaryota</taxon>
        <taxon>Viridiplantae</taxon>
        <taxon>Streptophyta</taxon>
        <taxon>Embryophyta</taxon>
        <taxon>Tracheophyta</taxon>
        <taxon>Spermatophyta</taxon>
        <taxon>Magnoliopsida</taxon>
        <taxon>eudicotyledons</taxon>
        <taxon>Gunneridae</taxon>
        <taxon>Pentapetalae</taxon>
        <taxon>rosids</taxon>
        <taxon>fabids</taxon>
        <taxon>Fabales</taxon>
        <taxon>Fabaceae</taxon>
        <taxon>Papilionoideae</taxon>
        <taxon>50 kb inversion clade</taxon>
        <taxon>NPAAA clade</taxon>
        <taxon>Hologalegina</taxon>
        <taxon>IRL clade</taxon>
        <taxon>Cicereae</taxon>
        <taxon>Cicer</taxon>
    </lineage>
</organism>
<dbReference type="Proteomes" id="UP000087171">
    <property type="component" value="Chromosome Ca4"/>
</dbReference>
<dbReference type="SUPFAM" id="SSF46689">
    <property type="entry name" value="Homeodomain-like"/>
    <property type="match status" value="1"/>
</dbReference>
<evidence type="ECO:0000256" key="6">
    <source>
        <dbReference type="ARBA" id="ARBA00023242"/>
    </source>
</evidence>
<keyword evidence="3" id="KW-0805">Transcription regulation</keyword>
<dbReference type="PANTHER" id="PTHR45675:SF73">
    <property type="entry name" value="MYB TRANSCRIPTION FACTOR"/>
    <property type="match status" value="1"/>
</dbReference>
<dbReference type="SMART" id="SM00717">
    <property type="entry name" value="SANT"/>
    <property type="match status" value="2"/>
</dbReference>
<reference evidence="10" key="1">
    <citation type="journal article" date="2013" name="Nat. Biotechnol.">
        <title>Draft genome sequence of chickpea (Cicer arietinum) provides a resource for trait improvement.</title>
        <authorList>
            <person name="Varshney R.K."/>
            <person name="Song C."/>
            <person name="Saxena R.K."/>
            <person name="Azam S."/>
            <person name="Yu S."/>
            <person name="Sharpe A.G."/>
            <person name="Cannon S."/>
            <person name="Baek J."/>
            <person name="Rosen B.D."/>
            <person name="Tar'an B."/>
            <person name="Millan T."/>
            <person name="Zhang X."/>
            <person name="Ramsay L.D."/>
            <person name="Iwata A."/>
            <person name="Wang Y."/>
            <person name="Nelson W."/>
            <person name="Farmer A.D."/>
            <person name="Gaur P.M."/>
            <person name="Soderlund C."/>
            <person name="Penmetsa R.V."/>
            <person name="Xu C."/>
            <person name="Bharti A.K."/>
            <person name="He W."/>
            <person name="Winter P."/>
            <person name="Zhao S."/>
            <person name="Hane J.K."/>
            <person name="Carrasquilla-Garcia N."/>
            <person name="Condie J.A."/>
            <person name="Upadhyaya H.D."/>
            <person name="Luo M.C."/>
            <person name="Thudi M."/>
            <person name="Gowda C.L."/>
            <person name="Singh N.P."/>
            <person name="Lichtenzveig J."/>
            <person name="Gali K.K."/>
            <person name="Rubio J."/>
            <person name="Nadarajan N."/>
            <person name="Dolezel J."/>
            <person name="Bansal K.C."/>
            <person name="Xu X."/>
            <person name="Edwards D."/>
            <person name="Zhang G."/>
            <person name="Kahl G."/>
            <person name="Gil J."/>
            <person name="Singh K.B."/>
            <person name="Datta S.K."/>
            <person name="Jackson S.A."/>
            <person name="Wang J."/>
            <person name="Cook D.R."/>
        </authorList>
    </citation>
    <scope>NUCLEOTIDE SEQUENCE [LARGE SCALE GENOMIC DNA]</scope>
    <source>
        <strain evidence="10">cv. CDC Frontier</strain>
    </source>
</reference>
<dbReference type="InterPro" id="IPR001005">
    <property type="entry name" value="SANT/Myb"/>
</dbReference>
<gene>
    <name evidence="11" type="primary">LOC101495438</name>
</gene>
<evidence type="ECO:0000256" key="2">
    <source>
        <dbReference type="ARBA" id="ARBA00022737"/>
    </source>
</evidence>
<feature type="domain" description="Myb-like" evidence="8">
    <location>
        <begin position="40"/>
        <end position="92"/>
    </location>
</feature>
<proteinExistence type="predicted"/>
<keyword evidence="6" id="KW-0539">Nucleus</keyword>
<dbReference type="InterPro" id="IPR009057">
    <property type="entry name" value="Homeodomain-like_sf"/>
</dbReference>
<evidence type="ECO:0000256" key="7">
    <source>
        <dbReference type="SAM" id="MobiDB-lite"/>
    </source>
</evidence>
<feature type="compositionally biased region" description="Low complexity" evidence="7">
    <location>
        <begin position="206"/>
        <end position="218"/>
    </location>
</feature>
<dbReference type="KEGG" id="cam:101495438"/>
<dbReference type="FunFam" id="1.10.10.60:FF:000107">
    <property type="entry name" value="MYB transcription factor"/>
    <property type="match status" value="1"/>
</dbReference>
<keyword evidence="4" id="KW-0238">DNA-binding</keyword>
<evidence type="ECO:0000313" key="11">
    <source>
        <dbReference type="RefSeq" id="XP_004495882.2"/>
    </source>
</evidence>
<keyword evidence="5" id="KW-0804">Transcription</keyword>
<sequence length="293" mass="33504">MTPTTETVNQQTKPTLTRFFTASLMRVMKDVSTKLNQLNETDLRKGPWTLEEDTILVNYITTHGEGHWNTVACCAGLRRSGKSCRLRWLNYLRPDVRRGNITLQEQILILDLHSRWGNRWSKIAQHLPGRTDNEIKNYWRTRVMKQAKQLKCDVNSKQFRDILRYVWMPRLLERVQSDPNGPDDILPRNAMHNSVLETEGPKQNNSSSVLSSTSSDSSVEFQVPSKLAQNDSLEMLGHDDPAQKGSELCSSFNNQVGNNGGGGDSLESLWNDESMWFLQQLSDDLQIKYNSFA</sequence>
<dbReference type="PANTHER" id="PTHR45675">
    <property type="entry name" value="MYB TRANSCRIPTION FACTOR-RELATED-RELATED"/>
    <property type="match status" value="1"/>
</dbReference>
<protein>
    <submittedName>
        <fullName evidence="11">Transcription factor MYB78-like</fullName>
    </submittedName>
</protein>
<evidence type="ECO:0000256" key="4">
    <source>
        <dbReference type="ARBA" id="ARBA00023125"/>
    </source>
</evidence>
<keyword evidence="2" id="KW-0677">Repeat</keyword>
<dbReference type="PROSITE" id="PS51294">
    <property type="entry name" value="HTH_MYB"/>
    <property type="match status" value="2"/>
</dbReference>
<evidence type="ECO:0000256" key="3">
    <source>
        <dbReference type="ARBA" id="ARBA00023015"/>
    </source>
</evidence>
<dbReference type="OrthoDB" id="2143914at2759"/>
<feature type="region of interest" description="Disordered" evidence="7">
    <location>
        <begin position="235"/>
        <end position="265"/>
    </location>
</feature>
<feature type="domain" description="HTH myb-type" evidence="9">
    <location>
        <begin position="42"/>
        <end position="92"/>
    </location>
</feature>
<reference evidence="11" key="2">
    <citation type="submission" date="2025-08" db="UniProtKB">
        <authorList>
            <consortium name="RefSeq"/>
        </authorList>
    </citation>
    <scope>IDENTIFICATION</scope>
    <source>
        <tissue evidence="11">Etiolated seedlings</tissue>
    </source>
</reference>
<dbReference type="PaxDb" id="3827-XP_004495882.1"/>
<dbReference type="Pfam" id="PF00249">
    <property type="entry name" value="Myb_DNA-binding"/>
    <property type="match status" value="2"/>
</dbReference>
<evidence type="ECO:0000259" key="9">
    <source>
        <dbReference type="PROSITE" id="PS51294"/>
    </source>
</evidence>
<feature type="domain" description="HTH myb-type" evidence="9">
    <location>
        <begin position="93"/>
        <end position="147"/>
    </location>
</feature>
<dbReference type="GeneID" id="101495438"/>
<dbReference type="eggNOG" id="KOG0048">
    <property type="taxonomic scope" value="Eukaryota"/>
</dbReference>
<dbReference type="FunFam" id="1.10.10.60:FF:000011">
    <property type="entry name" value="Myb transcription factor"/>
    <property type="match status" value="1"/>
</dbReference>
<dbReference type="AlphaFoldDB" id="A0A1S2XYZ7"/>
<dbReference type="Gene3D" id="1.10.10.60">
    <property type="entry name" value="Homeodomain-like"/>
    <property type="match status" value="2"/>
</dbReference>
<evidence type="ECO:0000313" key="10">
    <source>
        <dbReference type="Proteomes" id="UP000087171"/>
    </source>
</evidence>
<feature type="domain" description="Myb-like" evidence="8">
    <location>
        <begin position="93"/>
        <end position="143"/>
    </location>
</feature>
<dbReference type="GO" id="GO:0005634">
    <property type="term" value="C:nucleus"/>
    <property type="evidence" value="ECO:0007669"/>
    <property type="project" value="UniProtKB-SubCell"/>
</dbReference>
<keyword evidence="10" id="KW-1185">Reference proteome</keyword>
<dbReference type="InterPro" id="IPR017930">
    <property type="entry name" value="Myb_dom"/>
</dbReference>
<dbReference type="GO" id="GO:0043565">
    <property type="term" value="F:sequence-specific DNA binding"/>
    <property type="evidence" value="ECO:0007669"/>
    <property type="project" value="InterPro"/>
</dbReference>
<dbReference type="GO" id="GO:0003700">
    <property type="term" value="F:DNA-binding transcription factor activity"/>
    <property type="evidence" value="ECO:0007669"/>
    <property type="project" value="InterPro"/>
</dbReference>
<dbReference type="SMR" id="A0A1S2XYZ7"/>
<comment type="subcellular location">
    <subcellularLocation>
        <location evidence="1">Nucleus</location>
    </subcellularLocation>
</comment>
<dbReference type="PROSITE" id="PS50090">
    <property type="entry name" value="MYB_LIKE"/>
    <property type="match status" value="2"/>
</dbReference>
<evidence type="ECO:0000256" key="1">
    <source>
        <dbReference type="ARBA" id="ARBA00004123"/>
    </source>
</evidence>
<dbReference type="RefSeq" id="XP_004495882.2">
    <property type="nucleotide sequence ID" value="XM_004495825.3"/>
</dbReference>
<evidence type="ECO:0000259" key="8">
    <source>
        <dbReference type="PROSITE" id="PS50090"/>
    </source>
</evidence>
<dbReference type="CDD" id="cd00167">
    <property type="entry name" value="SANT"/>
    <property type="match status" value="2"/>
</dbReference>